<dbReference type="NCBIfam" id="TIGR02937">
    <property type="entry name" value="sigma70-ECF"/>
    <property type="match status" value="1"/>
</dbReference>
<gene>
    <name evidence="2" type="ORF">J2TS6_43740</name>
</gene>
<sequence length="343" mass="39306">MGVLKLKEFNDALGPKEEVIREGLKTVRKIARRYRPICYAKGIDIEDLISEGTIGLLLAYDRFDPQRRGVNFISYAYPYIKGHMVDFIQEKSPIIRLPQNLGRIVYHIFKNNLDGQSRNQVAEHLGISLEKAAEVTELSRLQTIKSLNQSVISSFDESGSELLDFIKSHDDLSEIFVTQFMNTLNPKEQEALSLLMQGFREYEIARRMSIFREEVAEMVQELQKKVALHFGIERGSEGEGLQKKFNVTKEQYMDLRAKGFTDARIAERFGMGDSALYKRKKTWGLVESKVTKKEKAERSATSSEINQEAGILRSKLADVEMKLSQLESENRLLWDMVKLLKGV</sequence>
<dbReference type="PANTHER" id="PTHR30603:SF47">
    <property type="entry name" value="RNA POLYMERASE SIGMA FACTOR SIGD, CHLOROPLASTIC"/>
    <property type="match status" value="1"/>
</dbReference>
<dbReference type="Proteomes" id="UP000679779">
    <property type="component" value="Unassembled WGS sequence"/>
</dbReference>
<dbReference type="Gene3D" id="1.20.140.160">
    <property type="match status" value="1"/>
</dbReference>
<evidence type="ECO:0000259" key="1">
    <source>
        <dbReference type="Pfam" id="PF04542"/>
    </source>
</evidence>
<protein>
    <recommendedName>
        <fullName evidence="1">RNA polymerase sigma-70 region 2 domain-containing protein</fullName>
    </recommendedName>
</protein>
<feature type="domain" description="RNA polymerase sigma-70 region 2" evidence="1">
    <location>
        <begin position="21"/>
        <end position="91"/>
    </location>
</feature>
<name>A0A919XKU0_9BACL</name>
<dbReference type="Gene3D" id="1.20.120.1810">
    <property type="match status" value="1"/>
</dbReference>
<organism evidence="2 3">
    <name type="scientific">Paenibacillus albilobatus</name>
    <dbReference type="NCBI Taxonomy" id="2716884"/>
    <lineage>
        <taxon>Bacteria</taxon>
        <taxon>Bacillati</taxon>
        <taxon>Bacillota</taxon>
        <taxon>Bacilli</taxon>
        <taxon>Bacillales</taxon>
        <taxon>Paenibacillaceae</taxon>
        <taxon>Paenibacillus</taxon>
    </lineage>
</organism>
<reference evidence="2" key="1">
    <citation type="submission" date="2021-03" db="EMBL/GenBank/DDBJ databases">
        <title>Antimicrobial resistance genes in bacteria isolated from Japanese honey, and their potential for conferring macrolide and lincosamide resistance in the American foulbrood pathogen Paenibacillus larvae.</title>
        <authorList>
            <person name="Okamoto M."/>
            <person name="Kumagai M."/>
            <person name="Kanamori H."/>
            <person name="Takamatsu D."/>
        </authorList>
    </citation>
    <scope>NUCLEOTIDE SEQUENCE</scope>
    <source>
        <strain evidence="2">J2TS6</strain>
    </source>
</reference>
<dbReference type="PANTHER" id="PTHR30603">
    <property type="entry name" value="RNA POLYMERASE SIGMA FACTOR RPO"/>
    <property type="match status" value="1"/>
</dbReference>
<dbReference type="Pfam" id="PF04542">
    <property type="entry name" value="Sigma70_r2"/>
    <property type="match status" value="1"/>
</dbReference>
<dbReference type="AlphaFoldDB" id="A0A919XKU0"/>
<dbReference type="RefSeq" id="WP_212958385.1">
    <property type="nucleotide sequence ID" value="NZ_BORQ01000005.1"/>
</dbReference>
<proteinExistence type="predicted"/>
<dbReference type="SUPFAM" id="SSF88946">
    <property type="entry name" value="Sigma2 domain of RNA polymerase sigma factors"/>
    <property type="match status" value="1"/>
</dbReference>
<dbReference type="InterPro" id="IPR007627">
    <property type="entry name" value="RNA_pol_sigma70_r2"/>
</dbReference>
<dbReference type="EMBL" id="BORQ01000005">
    <property type="protein sequence ID" value="GIO33233.1"/>
    <property type="molecule type" value="Genomic_DNA"/>
</dbReference>
<dbReference type="InterPro" id="IPR013325">
    <property type="entry name" value="RNA_pol_sigma_r2"/>
</dbReference>
<dbReference type="InterPro" id="IPR014284">
    <property type="entry name" value="RNA_pol_sigma-70_dom"/>
</dbReference>
<evidence type="ECO:0000313" key="3">
    <source>
        <dbReference type="Proteomes" id="UP000679779"/>
    </source>
</evidence>
<dbReference type="GO" id="GO:0003700">
    <property type="term" value="F:DNA-binding transcription factor activity"/>
    <property type="evidence" value="ECO:0007669"/>
    <property type="project" value="InterPro"/>
</dbReference>
<dbReference type="GO" id="GO:0006352">
    <property type="term" value="P:DNA-templated transcription initiation"/>
    <property type="evidence" value="ECO:0007669"/>
    <property type="project" value="InterPro"/>
</dbReference>
<accession>A0A919XKU0</accession>
<evidence type="ECO:0000313" key="2">
    <source>
        <dbReference type="EMBL" id="GIO33233.1"/>
    </source>
</evidence>
<dbReference type="InterPro" id="IPR050239">
    <property type="entry name" value="Sigma-70_RNA_pol_init_factors"/>
</dbReference>
<comment type="caution">
    <text evidence="2">The sequence shown here is derived from an EMBL/GenBank/DDBJ whole genome shotgun (WGS) entry which is preliminary data.</text>
</comment>
<keyword evidence="3" id="KW-1185">Reference proteome</keyword>